<keyword evidence="2" id="KW-1185">Reference proteome</keyword>
<accession>A0ABN8SIH5</accession>
<proteinExistence type="predicted"/>
<dbReference type="Proteomes" id="UP001159427">
    <property type="component" value="Unassembled WGS sequence"/>
</dbReference>
<organism evidence="1 2">
    <name type="scientific">Porites evermanni</name>
    <dbReference type="NCBI Taxonomy" id="104178"/>
    <lineage>
        <taxon>Eukaryota</taxon>
        <taxon>Metazoa</taxon>
        <taxon>Cnidaria</taxon>
        <taxon>Anthozoa</taxon>
        <taxon>Hexacorallia</taxon>
        <taxon>Scleractinia</taxon>
        <taxon>Fungiina</taxon>
        <taxon>Poritidae</taxon>
        <taxon>Porites</taxon>
    </lineage>
</organism>
<reference evidence="1 2" key="1">
    <citation type="submission" date="2022-05" db="EMBL/GenBank/DDBJ databases">
        <authorList>
            <consortium name="Genoscope - CEA"/>
            <person name="William W."/>
        </authorList>
    </citation>
    <scope>NUCLEOTIDE SEQUENCE [LARGE SCALE GENOMIC DNA]</scope>
</reference>
<evidence type="ECO:0000313" key="2">
    <source>
        <dbReference type="Proteomes" id="UP001159427"/>
    </source>
</evidence>
<dbReference type="EMBL" id="CALNXI010002632">
    <property type="protein sequence ID" value="CAH3189573.1"/>
    <property type="molecule type" value="Genomic_DNA"/>
</dbReference>
<evidence type="ECO:0000313" key="1">
    <source>
        <dbReference type="EMBL" id="CAH3189573.1"/>
    </source>
</evidence>
<comment type="caution">
    <text evidence="1">The sequence shown here is derived from an EMBL/GenBank/DDBJ whole genome shotgun (WGS) entry which is preliminary data.</text>
</comment>
<sequence length="162" mass="19231">MSFRPLIPLPKPDVQKQQQVKSLQQLALLAVNNPGEAARENLPPCHSVRIQLEAREFEEARHESKKEHEKKFRQTLRDLRRLPLCPYTDWVFNDVHCHCNTRLGTLRLLIDDFINFMNYREFNPVRALYNFEKCSVCRVLIVPQHHRGRFSRKSVTRTRTVL</sequence>
<gene>
    <name evidence="1" type="ORF">PEVE_00019527</name>
</gene>
<name>A0ABN8SIH5_9CNID</name>
<protein>
    <submittedName>
        <fullName evidence="1">Uncharacterized protein</fullName>
    </submittedName>
</protein>